<keyword evidence="8 9" id="KW-0472">Membrane</keyword>
<keyword evidence="3 9" id="KW-0813">Transport</keyword>
<evidence type="ECO:0000256" key="7">
    <source>
        <dbReference type="ARBA" id="ARBA00023128"/>
    </source>
</evidence>
<dbReference type="PANTHER" id="PTHR14154">
    <property type="entry name" value="UPF0041 BRAIN PROTEIN 44-RELATED"/>
    <property type="match status" value="1"/>
</dbReference>
<evidence type="ECO:0000256" key="2">
    <source>
        <dbReference type="ARBA" id="ARBA00006416"/>
    </source>
</evidence>
<dbReference type="InterPro" id="IPR005336">
    <property type="entry name" value="MPC"/>
</dbReference>
<reference evidence="11" key="1">
    <citation type="submission" date="2025-08" db="UniProtKB">
        <authorList>
            <consortium name="RefSeq"/>
        </authorList>
    </citation>
    <scope>IDENTIFICATION</scope>
    <source>
        <tissue evidence="11">Whole Larva</tissue>
    </source>
</reference>
<sequence>MALFKQAIDGLKNKEFRSYLASTHFWGPVANWGIPIAAFSDIQKDPKYISGTMTFALCCYSAIFMRFALKVVPKNRLLFSCHVANEAAQLIQLGRFINYNYLSKDKEVALA</sequence>
<dbReference type="RefSeq" id="XP_017776067.1">
    <property type="nucleotide sequence ID" value="XM_017920578.1"/>
</dbReference>
<comment type="subcellular location">
    <subcellularLocation>
        <location evidence="1 9">Mitochondrion inner membrane</location>
        <topology evidence="1 9">Multi-pass membrane protein</topology>
    </subcellularLocation>
</comment>
<keyword evidence="5 9" id="KW-0999">Mitochondrion inner membrane</keyword>
<comment type="function">
    <text evidence="9">Mediates the uptake of pyruvate into mitochondria.</text>
</comment>
<dbReference type="GeneID" id="108562280"/>
<evidence type="ECO:0000313" key="11">
    <source>
        <dbReference type="RefSeq" id="XP_017776067.1"/>
    </source>
</evidence>
<dbReference type="Pfam" id="PF03650">
    <property type="entry name" value="MPC"/>
    <property type="match status" value="1"/>
</dbReference>
<evidence type="ECO:0000256" key="6">
    <source>
        <dbReference type="ARBA" id="ARBA00022989"/>
    </source>
</evidence>
<evidence type="ECO:0000256" key="9">
    <source>
        <dbReference type="RuleBase" id="RU363100"/>
    </source>
</evidence>
<name>A0ABM1MNB7_NICVS</name>
<keyword evidence="4 9" id="KW-0812">Transmembrane</keyword>
<evidence type="ECO:0000256" key="5">
    <source>
        <dbReference type="ARBA" id="ARBA00022792"/>
    </source>
</evidence>
<comment type="caution">
    <text evidence="9">Lacks conserved residue(s) required for the propagation of feature annotation.</text>
</comment>
<organism evidence="10 11">
    <name type="scientific">Nicrophorus vespilloides</name>
    <name type="common">Boreal carrion beetle</name>
    <dbReference type="NCBI Taxonomy" id="110193"/>
    <lineage>
        <taxon>Eukaryota</taxon>
        <taxon>Metazoa</taxon>
        <taxon>Ecdysozoa</taxon>
        <taxon>Arthropoda</taxon>
        <taxon>Hexapoda</taxon>
        <taxon>Insecta</taxon>
        <taxon>Pterygota</taxon>
        <taxon>Neoptera</taxon>
        <taxon>Endopterygota</taxon>
        <taxon>Coleoptera</taxon>
        <taxon>Polyphaga</taxon>
        <taxon>Staphyliniformia</taxon>
        <taxon>Silphidae</taxon>
        <taxon>Nicrophorinae</taxon>
        <taxon>Nicrophorus</taxon>
    </lineage>
</organism>
<dbReference type="Proteomes" id="UP000695000">
    <property type="component" value="Unplaced"/>
</dbReference>
<keyword evidence="10" id="KW-1185">Reference proteome</keyword>
<feature type="transmembrane region" description="Helical" evidence="9">
    <location>
        <begin position="48"/>
        <end position="69"/>
    </location>
</feature>
<evidence type="ECO:0000256" key="4">
    <source>
        <dbReference type="ARBA" id="ARBA00022692"/>
    </source>
</evidence>
<evidence type="ECO:0000256" key="1">
    <source>
        <dbReference type="ARBA" id="ARBA00004448"/>
    </source>
</evidence>
<gene>
    <name evidence="11" type="primary">LOC108562280</name>
</gene>
<evidence type="ECO:0000256" key="3">
    <source>
        <dbReference type="ARBA" id="ARBA00022448"/>
    </source>
</evidence>
<evidence type="ECO:0000313" key="10">
    <source>
        <dbReference type="Proteomes" id="UP000695000"/>
    </source>
</evidence>
<keyword evidence="6 9" id="KW-1133">Transmembrane helix</keyword>
<evidence type="ECO:0000256" key="8">
    <source>
        <dbReference type="ARBA" id="ARBA00023136"/>
    </source>
</evidence>
<keyword evidence="7 9" id="KW-0496">Mitochondrion</keyword>
<comment type="similarity">
    <text evidence="2 9">Belongs to the mitochondrial pyruvate carrier (MPC) (TC 2.A.105) family.</text>
</comment>
<accession>A0ABM1MNB7</accession>
<protein>
    <recommendedName>
        <fullName evidence="9">Mitochondrial pyruvate carrier</fullName>
    </recommendedName>
</protein>
<proteinExistence type="inferred from homology"/>
<keyword evidence="11" id="KW-0670">Pyruvate</keyword>